<dbReference type="Gene3D" id="3.30.40.10">
    <property type="entry name" value="Zinc/RING finger domain, C3HC4 (zinc finger)"/>
    <property type="match status" value="1"/>
</dbReference>
<keyword evidence="2 4" id="KW-0863">Zinc-finger</keyword>
<name>A0A183IZX6_9BILA</name>
<keyword evidence="8" id="KW-1185">Reference proteome</keyword>
<feature type="region of interest" description="Disordered" evidence="5">
    <location>
        <begin position="107"/>
        <end position="130"/>
    </location>
</feature>
<feature type="compositionally biased region" description="Polar residues" evidence="5">
    <location>
        <begin position="379"/>
        <end position="391"/>
    </location>
</feature>
<dbReference type="InterPro" id="IPR019787">
    <property type="entry name" value="Znf_PHD-finger"/>
</dbReference>
<feature type="region of interest" description="Disordered" evidence="5">
    <location>
        <begin position="494"/>
        <end position="536"/>
    </location>
</feature>
<organism evidence="9">
    <name type="scientific">Soboliphyme baturini</name>
    <dbReference type="NCBI Taxonomy" id="241478"/>
    <lineage>
        <taxon>Eukaryota</taxon>
        <taxon>Metazoa</taxon>
        <taxon>Ecdysozoa</taxon>
        <taxon>Nematoda</taxon>
        <taxon>Enoplea</taxon>
        <taxon>Dorylaimia</taxon>
        <taxon>Dioctophymatida</taxon>
        <taxon>Dioctophymatoidea</taxon>
        <taxon>Soboliphymatidae</taxon>
        <taxon>Soboliphyme</taxon>
    </lineage>
</organism>
<evidence type="ECO:0000256" key="4">
    <source>
        <dbReference type="PROSITE-ProRule" id="PRU00146"/>
    </source>
</evidence>
<keyword evidence="3" id="KW-0862">Zinc</keyword>
<dbReference type="SMART" id="SM00249">
    <property type="entry name" value="PHD"/>
    <property type="match status" value="1"/>
</dbReference>
<feature type="domain" description="PHD-type" evidence="6">
    <location>
        <begin position="609"/>
        <end position="660"/>
    </location>
</feature>
<reference evidence="7 8" key="2">
    <citation type="submission" date="2018-11" db="EMBL/GenBank/DDBJ databases">
        <authorList>
            <consortium name="Pathogen Informatics"/>
        </authorList>
    </citation>
    <scope>NUCLEOTIDE SEQUENCE [LARGE SCALE GENOMIC DNA]</scope>
</reference>
<dbReference type="GO" id="GO:0008270">
    <property type="term" value="F:zinc ion binding"/>
    <property type="evidence" value="ECO:0007669"/>
    <property type="project" value="UniProtKB-KW"/>
</dbReference>
<keyword evidence="1" id="KW-0479">Metal-binding</keyword>
<dbReference type="GO" id="GO:0045944">
    <property type="term" value="P:positive regulation of transcription by RNA polymerase II"/>
    <property type="evidence" value="ECO:0007669"/>
    <property type="project" value="TreeGrafter"/>
</dbReference>
<dbReference type="Pfam" id="PF00628">
    <property type="entry name" value="PHD"/>
    <property type="match status" value="1"/>
</dbReference>
<dbReference type="SUPFAM" id="SSF57903">
    <property type="entry name" value="FYVE/PHD zinc finger"/>
    <property type="match status" value="1"/>
</dbReference>
<dbReference type="GO" id="GO:0005669">
    <property type="term" value="C:transcription factor TFIID complex"/>
    <property type="evidence" value="ECO:0007669"/>
    <property type="project" value="TreeGrafter"/>
</dbReference>
<dbReference type="PROSITE" id="PS01359">
    <property type="entry name" value="ZF_PHD_1"/>
    <property type="match status" value="1"/>
</dbReference>
<dbReference type="OrthoDB" id="436852at2759"/>
<evidence type="ECO:0000256" key="2">
    <source>
        <dbReference type="ARBA" id="ARBA00022771"/>
    </source>
</evidence>
<evidence type="ECO:0000313" key="7">
    <source>
        <dbReference type="EMBL" id="VDP21715.1"/>
    </source>
</evidence>
<dbReference type="PANTHER" id="PTHR46452:SF1">
    <property type="entry name" value="TRANSCRIPTION INITIATION FACTOR TFIID SUBUNIT 3"/>
    <property type="match status" value="1"/>
</dbReference>
<proteinExistence type="predicted"/>
<dbReference type="EMBL" id="UZAM01012410">
    <property type="protein sequence ID" value="VDP21715.1"/>
    <property type="molecule type" value="Genomic_DNA"/>
</dbReference>
<evidence type="ECO:0000313" key="9">
    <source>
        <dbReference type="WBParaSite" id="SBAD_0000950301-mRNA-1"/>
    </source>
</evidence>
<dbReference type="PROSITE" id="PS50016">
    <property type="entry name" value="ZF_PHD_2"/>
    <property type="match status" value="1"/>
</dbReference>
<feature type="region of interest" description="Disordered" evidence="5">
    <location>
        <begin position="324"/>
        <end position="401"/>
    </location>
</feature>
<feature type="compositionally biased region" description="Basic residues" evidence="5">
    <location>
        <begin position="354"/>
        <end position="374"/>
    </location>
</feature>
<feature type="region of interest" description="Disordered" evidence="5">
    <location>
        <begin position="663"/>
        <end position="685"/>
    </location>
</feature>
<feature type="region of interest" description="Disordered" evidence="5">
    <location>
        <begin position="553"/>
        <end position="604"/>
    </location>
</feature>
<dbReference type="Proteomes" id="UP000270296">
    <property type="component" value="Unassembled WGS sequence"/>
</dbReference>
<evidence type="ECO:0000313" key="8">
    <source>
        <dbReference type="Proteomes" id="UP000270296"/>
    </source>
</evidence>
<evidence type="ECO:0000256" key="1">
    <source>
        <dbReference type="ARBA" id="ARBA00022723"/>
    </source>
</evidence>
<gene>
    <name evidence="7" type="ORF">SBAD_LOCUS9174</name>
</gene>
<dbReference type="InterPro" id="IPR001965">
    <property type="entry name" value="Znf_PHD"/>
</dbReference>
<dbReference type="InterPro" id="IPR011011">
    <property type="entry name" value="Znf_FYVE_PHD"/>
</dbReference>
<dbReference type="GO" id="GO:0002039">
    <property type="term" value="F:p53 binding"/>
    <property type="evidence" value="ECO:0007669"/>
    <property type="project" value="TreeGrafter"/>
</dbReference>
<accession>A0A183IZX6</accession>
<dbReference type="CDD" id="cd15522">
    <property type="entry name" value="PHD_TAF3"/>
    <property type="match status" value="1"/>
</dbReference>
<feature type="compositionally biased region" description="Low complexity" evidence="5">
    <location>
        <begin position="526"/>
        <end position="536"/>
    </location>
</feature>
<evidence type="ECO:0000259" key="6">
    <source>
        <dbReference type="PROSITE" id="PS50016"/>
    </source>
</evidence>
<dbReference type="InterPro" id="IPR019786">
    <property type="entry name" value="Zinc_finger_PHD-type_CS"/>
</dbReference>
<reference evidence="9" key="1">
    <citation type="submission" date="2016-06" db="UniProtKB">
        <authorList>
            <consortium name="WormBaseParasite"/>
        </authorList>
    </citation>
    <scope>IDENTIFICATION</scope>
</reference>
<dbReference type="WBParaSite" id="SBAD_0000950301-mRNA-1">
    <property type="protein sequence ID" value="SBAD_0000950301-mRNA-1"/>
    <property type="gene ID" value="SBAD_0000950301"/>
</dbReference>
<protein>
    <submittedName>
        <fullName evidence="9">PHD-type domain-containing protein</fullName>
    </submittedName>
</protein>
<dbReference type="InterPro" id="IPR013083">
    <property type="entry name" value="Znf_RING/FYVE/PHD"/>
</dbReference>
<evidence type="ECO:0000256" key="3">
    <source>
        <dbReference type="ARBA" id="ARBA00022833"/>
    </source>
</evidence>
<dbReference type="PANTHER" id="PTHR46452">
    <property type="entry name" value="TRANSCRIPTION INITIATION FACTOR TFIID SUBUNIT 3"/>
    <property type="match status" value="1"/>
</dbReference>
<dbReference type="AlphaFoldDB" id="A0A183IZX6"/>
<evidence type="ECO:0000256" key="5">
    <source>
        <dbReference type="SAM" id="MobiDB-lite"/>
    </source>
</evidence>
<sequence length="685" mass="74878">MDAFKLGLVKPQKVPKLLNLPPAVSAPAVSIPLSKIQVESSIVEATSNCLVSPYVPLSLPVVESRRQGPLEKMPVIPLPRVQLDRSQQNQTSRIARDKQIATPMPTVRTPKVSTRKPAKDPSKQPMVPSKDSVDDFVLRALNNAKVEACISSVVEETHLHKLSEQKVVIPRPKAASSRSRAIVGATTKTQVSSFKPFNESYIVAQGPGPPITAVKLNVKKALRARMRSAAQKKCDASSMTANRIRPPAVTVPTSEARRGSLPTASLPLTRVSRAVIDDQTRAATEQQPPESSLRPPFALPTDLLAENEKKVAKLILFKSKMHETKKMTDTQSIADRPTGERPTISQPKLGPLKIKLHLSHARDKKKKKDKKTAKLRGVQNLSNRAESSNHPLLQKAAPAPETERKVPKLILKLPTKLKDIGKVSEMLEVETPKQDIKEDEVDERAADLRDATSAAPSTSSCFQPWNVNPEAIAPSLDQPLDLTKHASELVVVASPKSLPSPPSRSPEKSPAVMAAVNSPVPPTPSPRSSTPSSPIHVDVVVTEVKAAVEVMETPTGEQKYEESPPRAKTPTFPLIPPVSSPVREEQHPVAQPSEDQVQQGDEEFKDDGDWLCPECLIAYKEGVDMVACDGCDNWFHWDCVGLVTAPPENENWYCKECVDLKCTRRSSSKSGSSKVNGPMSKRKRR</sequence>